<keyword evidence="5" id="KW-1185">Reference proteome</keyword>
<feature type="transmembrane region" description="Helical" evidence="1">
    <location>
        <begin position="419"/>
        <end position="441"/>
    </location>
</feature>
<keyword evidence="1" id="KW-0472">Membrane</keyword>
<keyword evidence="1" id="KW-0812">Transmembrane</keyword>
<dbReference type="Proteomes" id="UP000634667">
    <property type="component" value="Unassembled WGS sequence"/>
</dbReference>
<reference evidence="5" key="1">
    <citation type="journal article" date="2019" name="Int. J. Syst. Evol. Microbiol.">
        <title>The Global Catalogue of Microorganisms (GCM) 10K type strain sequencing project: providing services to taxonomists for standard genome sequencing and annotation.</title>
        <authorList>
            <consortium name="The Broad Institute Genomics Platform"/>
            <consortium name="The Broad Institute Genome Sequencing Center for Infectious Disease"/>
            <person name="Wu L."/>
            <person name="Ma J."/>
        </authorList>
    </citation>
    <scope>NUCLEOTIDE SEQUENCE [LARGE SCALE GENOMIC DNA]</scope>
    <source>
        <strain evidence="5">KCTC 23723</strain>
    </source>
</reference>
<dbReference type="RefSeq" id="WP_229797006.1">
    <property type="nucleotide sequence ID" value="NZ_BMYR01000007.1"/>
</dbReference>
<protein>
    <recommendedName>
        <fullName evidence="3">DUF7939 domain-containing protein</fullName>
    </recommendedName>
</protein>
<keyword evidence="2" id="KW-0732">Signal</keyword>
<evidence type="ECO:0000313" key="4">
    <source>
        <dbReference type="EMBL" id="GGW62435.1"/>
    </source>
</evidence>
<dbReference type="PANTHER" id="PTHR40940:SF1">
    <property type="entry name" value="PROTEIN BATD"/>
    <property type="match status" value="1"/>
</dbReference>
<evidence type="ECO:0000256" key="2">
    <source>
        <dbReference type="SAM" id="SignalP"/>
    </source>
</evidence>
<name>A0ABQ2WPZ2_9ALTE</name>
<dbReference type="Pfam" id="PF13584">
    <property type="entry name" value="BatD"/>
    <property type="match status" value="1"/>
</dbReference>
<feature type="signal peptide" evidence="2">
    <location>
        <begin position="1"/>
        <end position="26"/>
    </location>
</feature>
<proteinExistence type="predicted"/>
<gene>
    <name evidence="4" type="primary">batD</name>
    <name evidence="4" type="ORF">GCM10008111_17990</name>
</gene>
<sequence>MVKIQFTFISTFFLFVMLLSSSPLLAFTTLQSQVDKNPVLAGEAITLTVTADARLNANDLDYQQLSTWFNVMAPSVSQSTQIVNGQRTQSTRWSFTLFPLQPRNVTIPAFEINGIRSLPIELTIVAQTASPNTPRELFVDATLVGSTNVFVQQMLYYDVVIYFSGDLQRGNLTEPQLEGAEIQRVGQDVEGNDLVDGVRYRTITRRYSITPQRSGTVTITPPLFTGDMIERDVGNYNYFARSKTVMAEAPPITLEVKPQPAEFAGSWLVAGLVTLTEEWQPELSTLTVGEPITRIITLSAVDVAGSQLPDLTPQYPSQLRLYQEQPQTKSAERSNRLVAQKVFTTAIIANESGDITLPEIRLPWWNSQTNQQEIAVLPQRTLRVNAATGNLPAATSESTQRTVLEATKTEYINDNPWQWNYTSTLLTLGWLFTLLGFWFILSRRTVTPPNVILSARSPFDNKRLKHACLKGDAQLAATELLAWGKQQFKQPILSLGQLCQHLEDQHFVAEVKLLEQQLYHSTPLAWQGQKLYQCWREWHAPTSAQSKDTLAPLYPH</sequence>
<dbReference type="InterPro" id="IPR025738">
    <property type="entry name" value="BatD"/>
</dbReference>
<evidence type="ECO:0000259" key="3">
    <source>
        <dbReference type="Pfam" id="PF25607"/>
    </source>
</evidence>
<organism evidence="4 5">
    <name type="scientific">Alishewanella tabrizica</name>
    <dbReference type="NCBI Taxonomy" id="671278"/>
    <lineage>
        <taxon>Bacteria</taxon>
        <taxon>Pseudomonadati</taxon>
        <taxon>Pseudomonadota</taxon>
        <taxon>Gammaproteobacteria</taxon>
        <taxon>Alteromonadales</taxon>
        <taxon>Alteromonadaceae</taxon>
        <taxon>Alishewanella</taxon>
    </lineage>
</organism>
<evidence type="ECO:0000313" key="5">
    <source>
        <dbReference type="Proteomes" id="UP000634667"/>
    </source>
</evidence>
<feature type="chain" id="PRO_5046971298" description="DUF7939 domain-containing protein" evidence="2">
    <location>
        <begin position="27"/>
        <end position="556"/>
    </location>
</feature>
<dbReference type="PANTHER" id="PTHR40940">
    <property type="entry name" value="PROTEIN BATD-RELATED"/>
    <property type="match status" value="1"/>
</dbReference>
<keyword evidence="1" id="KW-1133">Transmembrane helix</keyword>
<comment type="caution">
    <text evidence="4">The sequence shown here is derived from an EMBL/GenBank/DDBJ whole genome shotgun (WGS) entry which is preliminary data.</text>
</comment>
<dbReference type="EMBL" id="BMYR01000007">
    <property type="protein sequence ID" value="GGW62435.1"/>
    <property type="molecule type" value="Genomic_DNA"/>
</dbReference>
<dbReference type="InterPro" id="IPR057699">
    <property type="entry name" value="DUF7939"/>
</dbReference>
<dbReference type="Pfam" id="PF25607">
    <property type="entry name" value="DUF7939"/>
    <property type="match status" value="1"/>
</dbReference>
<evidence type="ECO:0000256" key="1">
    <source>
        <dbReference type="SAM" id="Phobius"/>
    </source>
</evidence>
<accession>A0ABQ2WPZ2</accession>
<feature type="domain" description="DUF7939" evidence="3">
    <location>
        <begin position="462"/>
        <end position="540"/>
    </location>
</feature>